<evidence type="ECO:0000313" key="2">
    <source>
        <dbReference type="EMBL" id="RCG32512.1"/>
    </source>
</evidence>
<dbReference type="RefSeq" id="WP_114027150.1">
    <property type="nucleotide sequence ID" value="NZ_QOIL01000002.1"/>
</dbReference>
<keyword evidence="3" id="KW-1185">Reference proteome</keyword>
<organism evidence="2 3">
    <name type="scientific">Sphaerisporangium album</name>
    <dbReference type="NCBI Taxonomy" id="509200"/>
    <lineage>
        <taxon>Bacteria</taxon>
        <taxon>Bacillati</taxon>
        <taxon>Actinomycetota</taxon>
        <taxon>Actinomycetes</taxon>
        <taxon>Streptosporangiales</taxon>
        <taxon>Streptosporangiaceae</taxon>
        <taxon>Sphaerisporangium</taxon>
    </lineage>
</organism>
<dbReference type="Proteomes" id="UP000253094">
    <property type="component" value="Unassembled WGS sequence"/>
</dbReference>
<sequence>MRLNVPAGTRTLTITASGGTGNADLYYSPTTWATTTSSTQRSTGTGNAETLTVANPPAGYNYISLYGSQAFAGASVKVQY</sequence>
<protein>
    <recommendedName>
        <fullName evidence="1">Peptidase C-terminal archaeal/bacterial domain-containing protein</fullName>
    </recommendedName>
</protein>
<dbReference type="EMBL" id="QOIL01000002">
    <property type="protein sequence ID" value="RCG32512.1"/>
    <property type="molecule type" value="Genomic_DNA"/>
</dbReference>
<feature type="domain" description="Peptidase C-terminal archaeal/bacterial" evidence="1">
    <location>
        <begin position="3"/>
        <end position="67"/>
    </location>
</feature>
<dbReference type="Pfam" id="PF04151">
    <property type="entry name" value="PPC"/>
    <property type="match status" value="1"/>
</dbReference>
<accession>A0A367FRR2</accession>
<dbReference type="InterPro" id="IPR007280">
    <property type="entry name" value="Peptidase_C_arc/bac"/>
</dbReference>
<evidence type="ECO:0000259" key="1">
    <source>
        <dbReference type="Pfam" id="PF04151"/>
    </source>
</evidence>
<comment type="caution">
    <text evidence="2">The sequence shown here is derived from an EMBL/GenBank/DDBJ whole genome shotgun (WGS) entry which is preliminary data.</text>
</comment>
<dbReference type="Gene3D" id="2.60.120.380">
    <property type="match status" value="1"/>
</dbReference>
<proteinExistence type="predicted"/>
<reference evidence="2 3" key="1">
    <citation type="submission" date="2018-06" db="EMBL/GenBank/DDBJ databases">
        <title>Sphaerisporangium craniellae sp. nov., isolated from a marine sponge in the South China Sea.</title>
        <authorList>
            <person name="Li L."/>
        </authorList>
    </citation>
    <scope>NUCLEOTIDE SEQUENCE [LARGE SCALE GENOMIC DNA]</scope>
    <source>
        <strain evidence="2 3">CCTCC AA 208026</strain>
    </source>
</reference>
<evidence type="ECO:0000313" key="3">
    <source>
        <dbReference type="Proteomes" id="UP000253094"/>
    </source>
</evidence>
<gene>
    <name evidence="2" type="ORF">DQ384_03155</name>
</gene>
<dbReference type="AlphaFoldDB" id="A0A367FRR2"/>
<dbReference type="OrthoDB" id="5522149at2"/>
<name>A0A367FRR2_9ACTN</name>